<dbReference type="EC" id="3.2.1.58" evidence="14"/>
<dbReference type="GO" id="GO:0071555">
    <property type="term" value="P:cell wall organization"/>
    <property type="evidence" value="ECO:0007669"/>
    <property type="project" value="UniProtKB-KW"/>
</dbReference>
<evidence type="ECO:0000256" key="4">
    <source>
        <dbReference type="ARBA" id="ARBA00022692"/>
    </source>
</evidence>
<dbReference type="Gene3D" id="3.20.20.80">
    <property type="entry name" value="Glycosidases"/>
    <property type="match status" value="1"/>
</dbReference>
<comment type="catalytic activity">
    <reaction evidence="12">
        <text>Successive hydrolysis of beta-D-glucose units from the non-reducing ends of (1-&gt;3)-beta-D-glucans, releasing alpha-glucose.</text>
        <dbReference type="EC" id="3.2.1.58"/>
    </reaction>
</comment>
<dbReference type="PANTHER" id="PTHR31297:SF34">
    <property type="entry name" value="GLUCAN 1,3-BETA-GLUCOSIDASE 2"/>
    <property type="match status" value="1"/>
</dbReference>
<keyword evidence="6" id="KW-0735">Signal-anchor</keyword>
<evidence type="ECO:0000256" key="8">
    <source>
        <dbReference type="ARBA" id="ARBA00023136"/>
    </source>
</evidence>
<evidence type="ECO:0000259" key="18">
    <source>
        <dbReference type="Pfam" id="PF00150"/>
    </source>
</evidence>
<dbReference type="SUPFAM" id="SSF51445">
    <property type="entry name" value="(Trans)glycosidases"/>
    <property type="match status" value="1"/>
</dbReference>
<evidence type="ECO:0000313" key="19">
    <source>
        <dbReference type="EMBL" id="KAF9152274.1"/>
    </source>
</evidence>
<organism evidence="19 20">
    <name type="scientific">Linnemannia schmuckeri</name>
    <dbReference type="NCBI Taxonomy" id="64567"/>
    <lineage>
        <taxon>Eukaryota</taxon>
        <taxon>Fungi</taxon>
        <taxon>Fungi incertae sedis</taxon>
        <taxon>Mucoromycota</taxon>
        <taxon>Mortierellomycotina</taxon>
        <taxon>Mortierellomycetes</taxon>
        <taxon>Mortierellales</taxon>
        <taxon>Mortierellaceae</taxon>
        <taxon>Linnemannia</taxon>
    </lineage>
</organism>
<dbReference type="InterPro" id="IPR017853">
    <property type="entry name" value="GH"/>
</dbReference>
<feature type="compositionally biased region" description="Polar residues" evidence="17">
    <location>
        <begin position="65"/>
        <end position="80"/>
    </location>
</feature>
<dbReference type="AlphaFoldDB" id="A0A9P5VCB2"/>
<dbReference type="GO" id="GO:0005886">
    <property type="term" value="C:plasma membrane"/>
    <property type="evidence" value="ECO:0007669"/>
    <property type="project" value="UniProtKB-SubCell"/>
</dbReference>
<dbReference type="EMBL" id="JAAAUQ010000256">
    <property type="protein sequence ID" value="KAF9152274.1"/>
    <property type="molecule type" value="Genomic_DNA"/>
</dbReference>
<accession>A0A9P5VCB2</accession>
<proteinExistence type="inferred from homology"/>
<evidence type="ECO:0000313" key="20">
    <source>
        <dbReference type="Proteomes" id="UP000748756"/>
    </source>
</evidence>
<evidence type="ECO:0000256" key="2">
    <source>
        <dbReference type="ARBA" id="ARBA00005641"/>
    </source>
</evidence>
<dbReference type="GO" id="GO:0009986">
    <property type="term" value="C:cell surface"/>
    <property type="evidence" value="ECO:0007669"/>
    <property type="project" value="TreeGrafter"/>
</dbReference>
<evidence type="ECO:0000256" key="16">
    <source>
        <dbReference type="RuleBase" id="RU361153"/>
    </source>
</evidence>
<dbReference type="Pfam" id="PF00150">
    <property type="entry name" value="Cellulase"/>
    <property type="match status" value="1"/>
</dbReference>
<dbReference type="InterPro" id="IPR001547">
    <property type="entry name" value="Glyco_hydro_5"/>
</dbReference>
<evidence type="ECO:0000256" key="3">
    <source>
        <dbReference type="ARBA" id="ARBA00022475"/>
    </source>
</evidence>
<comment type="subcellular location">
    <subcellularLocation>
        <location evidence="1">Cell membrane</location>
        <topology evidence="1">Single-pass type II membrane protein</topology>
    </subcellularLocation>
</comment>
<evidence type="ECO:0000256" key="9">
    <source>
        <dbReference type="ARBA" id="ARBA00023180"/>
    </source>
</evidence>
<evidence type="ECO:0000256" key="11">
    <source>
        <dbReference type="ARBA" id="ARBA00023316"/>
    </source>
</evidence>
<evidence type="ECO:0000256" key="6">
    <source>
        <dbReference type="ARBA" id="ARBA00022968"/>
    </source>
</evidence>
<feature type="domain" description="Glycoside hydrolase family 5" evidence="18">
    <location>
        <begin position="152"/>
        <end position="382"/>
    </location>
</feature>
<comment type="similarity">
    <text evidence="2 16">Belongs to the glycosyl hydrolase 5 (cellulase A) family.</text>
</comment>
<keyword evidence="9" id="KW-0325">Glycoprotein</keyword>
<evidence type="ECO:0000256" key="13">
    <source>
        <dbReference type="ARBA" id="ARBA00037126"/>
    </source>
</evidence>
<keyword evidence="4" id="KW-0812">Transmembrane</keyword>
<keyword evidence="7" id="KW-1133">Transmembrane helix</keyword>
<evidence type="ECO:0000256" key="12">
    <source>
        <dbReference type="ARBA" id="ARBA00036824"/>
    </source>
</evidence>
<evidence type="ECO:0000256" key="10">
    <source>
        <dbReference type="ARBA" id="ARBA00023295"/>
    </source>
</evidence>
<dbReference type="Proteomes" id="UP000748756">
    <property type="component" value="Unassembled WGS sequence"/>
</dbReference>
<protein>
    <recommendedName>
        <fullName evidence="14">glucan 1,3-beta-glucosidase</fullName>
        <ecNumber evidence="14">3.2.1.58</ecNumber>
    </recommendedName>
    <alternativeName>
        <fullName evidence="15">Exo-1,3-beta-glucanase D</fullName>
    </alternativeName>
</protein>
<dbReference type="GO" id="GO:0004338">
    <property type="term" value="F:glucan exo-1,3-beta-glucosidase activity"/>
    <property type="evidence" value="ECO:0007669"/>
    <property type="project" value="UniProtKB-EC"/>
</dbReference>
<dbReference type="FunFam" id="3.20.20.80:FF:000033">
    <property type="entry name" value="Glucan 1,3-beta-glucosidase A"/>
    <property type="match status" value="1"/>
</dbReference>
<sequence length="503" mass="55614">MGKSRKDERSCFRRYRCIIFLLIFLVIAAAVAIPLVLLKPWVKGNKNSGLSGSGRAKPDLIVPGTTITPSTDNSARPNSYTPSLNQPFDYANGTIKMRGVNLGGWLVLEPFITPSLFDPYIKNGVVDEWTLCEHLGPDAARKLLEDHYASWVTEDTFVQIKKLGLNHVRVPIGFWAMGNLVQGEPYVANVSWNYLLRAIEWARKHGIRVMVELHGAPGSQNGWNHSGRVGQIRWVNGTDGALNAQRTLRYLQQMATFFSAPAYIHVSPVMGILNEPAGFLIGGDAVVNWYKQAVVAIRQATGPGKGPWAVLHDGFLNVDAFDGFKAQTDRLMFDSHLYIMFTEGLISLNQTAQLKFACQSWGTLATTSTKTFGPTMVGEFSVAVNDCATHLNGINVGSRWDGTFGDSTYRHSPDSTCAGKNDASTYSAEYKNFLKQFFLAQIEAFEQGAGWFYWNFKTETNPLWSYFDGVEGGWLPENANNRGPGYCTSMGYPVNLPSVDESG</sequence>
<dbReference type="GO" id="GO:0005576">
    <property type="term" value="C:extracellular region"/>
    <property type="evidence" value="ECO:0007669"/>
    <property type="project" value="TreeGrafter"/>
</dbReference>
<keyword evidence="11" id="KW-0961">Cell wall biogenesis/degradation</keyword>
<dbReference type="GO" id="GO:0009251">
    <property type="term" value="P:glucan catabolic process"/>
    <property type="evidence" value="ECO:0007669"/>
    <property type="project" value="TreeGrafter"/>
</dbReference>
<feature type="region of interest" description="Disordered" evidence="17">
    <location>
        <begin position="49"/>
        <end position="80"/>
    </location>
</feature>
<comment type="caution">
    <text evidence="19">The sequence shown here is derived from an EMBL/GenBank/DDBJ whole genome shotgun (WGS) entry which is preliminary data.</text>
</comment>
<dbReference type="OrthoDB" id="62120at2759"/>
<keyword evidence="10 16" id="KW-0326">Glycosidase</keyword>
<dbReference type="InterPro" id="IPR050386">
    <property type="entry name" value="Glycosyl_hydrolase_5"/>
</dbReference>
<evidence type="ECO:0000256" key="1">
    <source>
        <dbReference type="ARBA" id="ARBA00004401"/>
    </source>
</evidence>
<reference evidence="19" key="1">
    <citation type="journal article" date="2020" name="Fungal Divers.">
        <title>Resolving the Mortierellaceae phylogeny through synthesis of multi-gene phylogenetics and phylogenomics.</title>
        <authorList>
            <person name="Vandepol N."/>
            <person name="Liber J."/>
            <person name="Desiro A."/>
            <person name="Na H."/>
            <person name="Kennedy M."/>
            <person name="Barry K."/>
            <person name="Grigoriev I.V."/>
            <person name="Miller A.N."/>
            <person name="O'Donnell K."/>
            <person name="Stajich J.E."/>
            <person name="Bonito G."/>
        </authorList>
    </citation>
    <scope>NUCLEOTIDE SEQUENCE</scope>
    <source>
        <strain evidence="19">NRRL 6426</strain>
    </source>
</reference>
<evidence type="ECO:0000256" key="17">
    <source>
        <dbReference type="SAM" id="MobiDB-lite"/>
    </source>
</evidence>
<comment type="function">
    <text evidence="13">Glucosidase involved in the degradation of cellulosic biomass. Active on lichenan.</text>
</comment>
<keyword evidence="8" id="KW-0472">Membrane</keyword>
<evidence type="ECO:0000256" key="14">
    <source>
        <dbReference type="ARBA" id="ARBA00038929"/>
    </source>
</evidence>
<keyword evidence="5 16" id="KW-0378">Hydrolase</keyword>
<evidence type="ECO:0000256" key="7">
    <source>
        <dbReference type="ARBA" id="ARBA00022989"/>
    </source>
</evidence>
<dbReference type="PANTHER" id="PTHR31297">
    <property type="entry name" value="GLUCAN ENDO-1,6-BETA-GLUCOSIDASE B"/>
    <property type="match status" value="1"/>
</dbReference>
<evidence type="ECO:0000256" key="15">
    <source>
        <dbReference type="ARBA" id="ARBA00041260"/>
    </source>
</evidence>
<gene>
    <name evidence="19" type="ORF">BG015_005517</name>
</gene>
<name>A0A9P5VCB2_9FUNG</name>
<keyword evidence="20" id="KW-1185">Reference proteome</keyword>
<keyword evidence="3" id="KW-1003">Cell membrane</keyword>
<evidence type="ECO:0000256" key="5">
    <source>
        <dbReference type="ARBA" id="ARBA00022801"/>
    </source>
</evidence>